<dbReference type="PANTHER" id="PTHR43014">
    <property type="entry name" value="MERCURIC REDUCTASE"/>
    <property type="match status" value="1"/>
</dbReference>
<feature type="domain" description="Pyridine nucleotide-disulphide oxidoreductase dimerisation" evidence="6">
    <location>
        <begin position="339"/>
        <end position="447"/>
    </location>
</feature>
<dbReference type="OrthoDB" id="9800167at2"/>
<dbReference type="Gene3D" id="3.30.390.30">
    <property type="match status" value="1"/>
</dbReference>
<dbReference type="SUPFAM" id="SSF55424">
    <property type="entry name" value="FAD/NAD-linked reductases, dimerisation (C-terminal) domain"/>
    <property type="match status" value="1"/>
</dbReference>
<dbReference type="Gene3D" id="3.50.50.60">
    <property type="entry name" value="FAD/NAD(P)-binding domain"/>
    <property type="match status" value="2"/>
</dbReference>
<dbReference type="Pfam" id="PF07992">
    <property type="entry name" value="Pyr_redox_2"/>
    <property type="match status" value="1"/>
</dbReference>
<keyword evidence="2" id="KW-0285">Flavoprotein</keyword>
<keyword evidence="4" id="KW-0520">NAD</keyword>
<reference evidence="9" key="1">
    <citation type="submission" date="2016-10" db="EMBL/GenBank/DDBJ databases">
        <authorList>
            <person name="Varghese N."/>
            <person name="Submissions S."/>
        </authorList>
    </citation>
    <scope>NUCLEOTIDE SEQUENCE [LARGE SCALE GENOMIC DNA]</scope>
    <source>
        <strain evidence="9">DSM 45237</strain>
    </source>
</reference>
<dbReference type="InterPro" id="IPR036188">
    <property type="entry name" value="FAD/NAD-bd_sf"/>
</dbReference>
<keyword evidence="8" id="KW-0670">Pyruvate</keyword>
<evidence type="ECO:0000256" key="2">
    <source>
        <dbReference type="ARBA" id="ARBA00022630"/>
    </source>
</evidence>
<feature type="binding site" evidence="4">
    <location>
        <position position="51"/>
    </location>
    <ligand>
        <name>FAD</name>
        <dbReference type="ChEBI" id="CHEBI:57692"/>
    </ligand>
</feature>
<dbReference type="InterPro" id="IPR001100">
    <property type="entry name" value="Pyr_nuc-diS_OxRdtase"/>
</dbReference>
<dbReference type="STRING" id="561176.SAMN04488561_5479"/>
<dbReference type="PANTHER" id="PTHR43014:SF2">
    <property type="entry name" value="MERCURIC REDUCTASE"/>
    <property type="match status" value="1"/>
</dbReference>
<feature type="domain" description="FAD/NAD(P)-binding" evidence="7">
    <location>
        <begin position="6"/>
        <end position="318"/>
    </location>
</feature>
<dbReference type="GO" id="GO:0003955">
    <property type="term" value="F:NAD(P)H dehydrogenase (quinone) activity"/>
    <property type="evidence" value="ECO:0007669"/>
    <property type="project" value="TreeGrafter"/>
</dbReference>
<proteinExistence type="inferred from homology"/>
<feature type="binding site" evidence="4">
    <location>
        <position position="303"/>
    </location>
    <ligand>
        <name>FAD</name>
        <dbReference type="ChEBI" id="CHEBI:57692"/>
    </ligand>
</feature>
<evidence type="ECO:0000313" key="8">
    <source>
        <dbReference type="EMBL" id="SEF16672.1"/>
    </source>
</evidence>
<dbReference type="Pfam" id="PF02852">
    <property type="entry name" value="Pyr_redox_dim"/>
    <property type="match status" value="1"/>
</dbReference>
<keyword evidence="4" id="KW-0547">Nucleotide-binding</keyword>
<feature type="binding site" evidence="4">
    <location>
        <position position="115"/>
    </location>
    <ligand>
        <name>FAD</name>
        <dbReference type="ChEBI" id="CHEBI:57692"/>
    </ligand>
</feature>
<gene>
    <name evidence="8" type="ORF">SAMN04488561_5479</name>
</gene>
<dbReference type="PRINTS" id="PR00368">
    <property type="entry name" value="FADPNR"/>
</dbReference>
<dbReference type="RefSeq" id="WP_069112353.1">
    <property type="nucleotide sequence ID" value="NZ_FNUC01000004.1"/>
</dbReference>
<evidence type="ECO:0000256" key="4">
    <source>
        <dbReference type="PIRSR" id="PIRSR000350-3"/>
    </source>
</evidence>
<evidence type="ECO:0000259" key="7">
    <source>
        <dbReference type="Pfam" id="PF07992"/>
    </source>
</evidence>
<evidence type="ECO:0000256" key="5">
    <source>
        <dbReference type="PIRSR" id="PIRSR000350-4"/>
    </source>
</evidence>
<dbReference type="EMBL" id="FNUC01000004">
    <property type="protein sequence ID" value="SEF16672.1"/>
    <property type="molecule type" value="Genomic_DNA"/>
</dbReference>
<protein>
    <submittedName>
        <fullName evidence="8">Pyruvate/2-oxoglutarate dehydrogenase complex, dihydrolipoamide dehydrogenase (E3) component</fullName>
    </submittedName>
</protein>
<comment type="cofactor">
    <cofactor evidence="4">
        <name>FAD</name>
        <dbReference type="ChEBI" id="CHEBI:57692"/>
    </cofactor>
    <text evidence="4">Binds 1 FAD per subunit.</text>
</comment>
<dbReference type="Proteomes" id="UP000181980">
    <property type="component" value="Unassembled WGS sequence"/>
</dbReference>
<feature type="binding site" evidence="4">
    <location>
        <position position="264"/>
    </location>
    <ligand>
        <name>NAD(+)</name>
        <dbReference type="ChEBI" id="CHEBI:57540"/>
    </ligand>
</feature>
<dbReference type="SUPFAM" id="SSF51905">
    <property type="entry name" value="FAD/NAD(P)-binding domain"/>
    <property type="match status" value="1"/>
</dbReference>
<organism evidence="8 9">
    <name type="scientific">Jiangella alba</name>
    <dbReference type="NCBI Taxonomy" id="561176"/>
    <lineage>
        <taxon>Bacteria</taxon>
        <taxon>Bacillati</taxon>
        <taxon>Actinomycetota</taxon>
        <taxon>Actinomycetes</taxon>
        <taxon>Jiangellales</taxon>
        <taxon>Jiangellaceae</taxon>
        <taxon>Jiangella</taxon>
    </lineage>
</organism>
<evidence type="ECO:0000259" key="6">
    <source>
        <dbReference type="Pfam" id="PF02852"/>
    </source>
</evidence>
<dbReference type="InterPro" id="IPR023753">
    <property type="entry name" value="FAD/NAD-binding_dom"/>
</dbReference>
<dbReference type="PIRSF" id="PIRSF000350">
    <property type="entry name" value="Mercury_reductase_MerA"/>
    <property type="match status" value="1"/>
</dbReference>
<evidence type="ECO:0000313" key="9">
    <source>
        <dbReference type="Proteomes" id="UP000181980"/>
    </source>
</evidence>
<accession>A0A1H5PS32</accession>
<feature type="binding site" evidence="4">
    <location>
        <begin position="177"/>
        <end position="184"/>
    </location>
    <ligand>
        <name>NAD(+)</name>
        <dbReference type="ChEBI" id="CHEBI:57540"/>
    </ligand>
</feature>
<sequence length="454" mass="47217">MSEQVDVVVLGLGVGGEQVAGSLAEAGLNVVGIEGRLVGGECPYYGCIPTKMIIRAADLLTEGRRVDGMAGHADVTPDWAPVAARIRDEATDDWNDQVAVDRLVGKGARFVRGWGRLAGPGRVEAGGTVYEAGRAVVVGTGTAPFVPPIDGLAGTPYWTNQDAVRAKELPASLLVLGGGAIGLELAQALGRFGVRVTVVEAADRLLGVEEPESSELAARVLTAEGVEVRVGAGAEAVRHDGESFTVTLGDGAELSAEKLLVAVGRRTDLAAIGVDTVGLDPSARFLEVDDRLRAGDRLWGVGDVTGHGAFTHMATYQADIVTRDILGQDGPPADYRALPRVTFMDPEIGAVGLTEAQAREQGLDVRTGSTQVPSTSRGWIHKAGNDGFIKLVADAGQGVLVGATSAGPTGGEVLGALSVAVHGRVPVEQLRHMIYAYPTIHRGIQDALRELDLS</sequence>
<evidence type="ECO:0000256" key="3">
    <source>
        <dbReference type="ARBA" id="ARBA00022827"/>
    </source>
</evidence>
<name>A0A1H5PS32_9ACTN</name>
<keyword evidence="9" id="KW-1185">Reference proteome</keyword>
<dbReference type="InterPro" id="IPR016156">
    <property type="entry name" value="FAD/NAD-linked_Rdtase_dimer_sf"/>
</dbReference>
<feature type="binding site" evidence="4">
    <location>
        <position position="200"/>
    </location>
    <ligand>
        <name>NAD(+)</name>
        <dbReference type="ChEBI" id="CHEBI:57540"/>
    </ligand>
</feature>
<feature type="disulfide bond" description="Redox-active" evidence="5">
    <location>
        <begin position="42"/>
        <end position="47"/>
    </location>
</feature>
<dbReference type="GO" id="GO:0050660">
    <property type="term" value="F:flavin adenine dinucleotide binding"/>
    <property type="evidence" value="ECO:0007669"/>
    <property type="project" value="TreeGrafter"/>
</dbReference>
<dbReference type="AlphaFoldDB" id="A0A1H5PS32"/>
<evidence type="ECO:0000256" key="1">
    <source>
        <dbReference type="ARBA" id="ARBA00007532"/>
    </source>
</evidence>
<dbReference type="PRINTS" id="PR00411">
    <property type="entry name" value="PNDRDTASEI"/>
</dbReference>
<keyword evidence="3 4" id="KW-0274">FAD</keyword>
<dbReference type="InterPro" id="IPR004099">
    <property type="entry name" value="Pyr_nucl-diS_OxRdtase_dimer"/>
</dbReference>
<comment type="similarity">
    <text evidence="1">Belongs to the class-I pyridine nucleotide-disulfide oxidoreductase family.</text>
</comment>